<keyword evidence="4 5" id="KW-0648">Protein biosynthesis</keyword>
<gene>
    <name evidence="5 9" type="primary">tsf</name>
    <name evidence="9" type="ORF">SCARR_00833</name>
</gene>
<organism evidence="9 10">
    <name type="scientific">Pontiella sulfatireligans</name>
    <dbReference type="NCBI Taxonomy" id="2750658"/>
    <lineage>
        <taxon>Bacteria</taxon>
        <taxon>Pseudomonadati</taxon>
        <taxon>Kiritimatiellota</taxon>
        <taxon>Kiritimatiellia</taxon>
        <taxon>Kiritimatiellales</taxon>
        <taxon>Pontiellaceae</taxon>
        <taxon>Pontiella</taxon>
    </lineage>
</organism>
<evidence type="ECO:0000313" key="10">
    <source>
        <dbReference type="Proteomes" id="UP000346198"/>
    </source>
</evidence>
<dbReference type="SUPFAM" id="SSF46934">
    <property type="entry name" value="UBA-like"/>
    <property type="match status" value="1"/>
</dbReference>
<evidence type="ECO:0000256" key="7">
    <source>
        <dbReference type="RuleBase" id="RU000643"/>
    </source>
</evidence>
<proteinExistence type="inferred from homology"/>
<name>A0A6C2UF31_9BACT</name>
<evidence type="ECO:0000256" key="5">
    <source>
        <dbReference type="HAMAP-Rule" id="MF_00050"/>
    </source>
</evidence>
<evidence type="ECO:0000256" key="2">
    <source>
        <dbReference type="ARBA" id="ARBA00016956"/>
    </source>
</evidence>
<dbReference type="Gene3D" id="3.30.479.20">
    <property type="entry name" value="Elongation factor Ts, dimerisation domain"/>
    <property type="match status" value="2"/>
</dbReference>
<comment type="similarity">
    <text evidence="1 5 6">Belongs to the EF-Ts family.</text>
</comment>
<dbReference type="InterPro" id="IPR009060">
    <property type="entry name" value="UBA-like_sf"/>
</dbReference>
<keyword evidence="5" id="KW-0963">Cytoplasm</keyword>
<dbReference type="InterPro" id="IPR018101">
    <property type="entry name" value="Transl_elong_Ts_CS"/>
</dbReference>
<dbReference type="HAMAP" id="MF_00050">
    <property type="entry name" value="EF_Ts"/>
    <property type="match status" value="1"/>
</dbReference>
<dbReference type="AlphaFoldDB" id="A0A6C2UF31"/>
<dbReference type="NCBIfam" id="TIGR00116">
    <property type="entry name" value="tsf"/>
    <property type="match status" value="1"/>
</dbReference>
<dbReference type="InterPro" id="IPR036402">
    <property type="entry name" value="EF-Ts_dimer_sf"/>
</dbReference>
<evidence type="ECO:0000256" key="1">
    <source>
        <dbReference type="ARBA" id="ARBA00005532"/>
    </source>
</evidence>
<evidence type="ECO:0000256" key="4">
    <source>
        <dbReference type="ARBA" id="ARBA00022917"/>
    </source>
</evidence>
<sequence>MAITTSMIKELRDATGLGIADCKNALQASDGDFDAAIKTLREKGAAVAAKRASKEAKEGVITAILSDDAQSAAMIEVNCETDFVTRNEDFQNFVGELRGEALNFESDAMSAGIAEKIEEKIGSIGEKLQLRRNVKWDVDGTGAIASYIHMGGKVGVLLELGCEKAETIESPVYKELAKDLTLHVAAAAPEYLTRDEVPAETVEAEKDIFRKQLEGKPENIMENILKGKINKYFSTICFVEQGFVKEDKVSITNLVTEKGKELGDTLTVKRYVRYQLGT</sequence>
<dbReference type="Gene3D" id="1.10.286.20">
    <property type="match status" value="1"/>
</dbReference>
<comment type="function">
    <text evidence="5 6">Associates with the EF-Tu.GDP complex and induces the exchange of GDP to GTP. It remains bound to the aminoacyl-tRNA.EF-Tu.GTP complex up to the GTP hydrolysis stage on the ribosome.</text>
</comment>
<evidence type="ECO:0000256" key="6">
    <source>
        <dbReference type="RuleBase" id="RU000642"/>
    </source>
</evidence>
<dbReference type="InterPro" id="IPR001816">
    <property type="entry name" value="Transl_elong_EFTs/EF1B"/>
</dbReference>
<dbReference type="GO" id="GO:0005737">
    <property type="term" value="C:cytoplasm"/>
    <property type="evidence" value="ECO:0007669"/>
    <property type="project" value="UniProtKB-SubCell"/>
</dbReference>
<dbReference type="FunFam" id="1.10.8.10:FF:000001">
    <property type="entry name" value="Elongation factor Ts"/>
    <property type="match status" value="1"/>
</dbReference>
<dbReference type="RefSeq" id="WP_136060236.1">
    <property type="nucleotide sequence ID" value="NZ_CAAHFH010000001.1"/>
</dbReference>
<protein>
    <recommendedName>
        <fullName evidence="2 5">Elongation factor Ts</fullName>
        <shortName evidence="5">EF-Ts</shortName>
    </recommendedName>
</protein>
<accession>A0A6C2UF31</accession>
<dbReference type="FunFam" id="1.10.286.20:FF:000001">
    <property type="entry name" value="Elongation factor Ts"/>
    <property type="match status" value="1"/>
</dbReference>
<dbReference type="Pfam" id="PF00889">
    <property type="entry name" value="EF_TS"/>
    <property type="match status" value="1"/>
</dbReference>
<dbReference type="Proteomes" id="UP000346198">
    <property type="component" value="Unassembled WGS sequence"/>
</dbReference>
<comment type="subcellular location">
    <subcellularLocation>
        <location evidence="5 7">Cytoplasm</location>
    </subcellularLocation>
</comment>
<dbReference type="GO" id="GO:0003746">
    <property type="term" value="F:translation elongation factor activity"/>
    <property type="evidence" value="ECO:0007669"/>
    <property type="project" value="UniProtKB-UniRule"/>
</dbReference>
<dbReference type="EMBL" id="CAAHFH010000001">
    <property type="protein sequence ID" value="VGO18780.1"/>
    <property type="molecule type" value="Genomic_DNA"/>
</dbReference>
<evidence type="ECO:0000259" key="8">
    <source>
        <dbReference type="Pfam" id="PF00889"/>
    </source>
</evidence>
<feature type="domain" description="Translation elongation factor EFTs/EF1B dimerisation" evidence="8">
    <location>
        <begin position="72"/>
        <end position="277"/>
    </location>
</feature>
<dbReference type="CDD" id="cd14275">
    <property type="entry name" value="UBA_EF-Ts"/>
    <property type="match status" value="1"/>
</dbReference>
<dbReference type="PROSITE" id="PS01127">
    <property type="entry name" value="EF_TS_2"/>
    <property type="match status" value="1"/>
</dbReference>
<dbReference type="PROSITE" id="PS01126">
    <property type="entry name" value="EF_TS_1"/>
    <property type="match status" value="1"/>
</dbReference>
<keyword evidence="3 5" id="KW-0251">Elongation factor</keyword>
<evidence type="ECO:0000256" key="3">
    <source>
        <dbReference type="ARBA" id="ARBA00022768"/>
    </source>
</evidence>
<dbReference type="PANTHER" id="PTHR11741:SF0">
    <property type="entry name" value="ELONGATION FACTOR TS, MITOCHONDRIAL"/>
    <property type="match status" value="1"/>
</dbReference>
<dbReference type="InterPro" id="IPR014039">
    <property type="entry name" value="Transl_elong_EFTs/EF1B_dimer"/>
</dbReference>
<keyword evidence="10" id="KW-1185">Reference proteome</keyword>
<feature type="region of interest" description="Involved in Mg(2+) ion dislocation from EF-Tu" evidence="5">
    <location>
        <begin position="81"/>
        <end position="84"/>
    </location>
</feature>
<reference evidence="9 10" key="1">
    <citation type="submission" date="2019-04" db="EMBL/GenBank/DDBJ databases">
        <authorList>
            <person name="Van Vliet M D."/>
        </authorList>
    </citation>
    <scope>NUCLEOTIDE SEQUENCE [LARGE SCALE GENOMIC DNA]</scope>
    <source>
        <strain evidence="9 10">F21</strain>
    </source>
</reference>
<dbReference type="SUPFAM" id="SSF54713">
    <property type="entry name" value="Elongation factor Ts (EF-Ts), dimerisation domain"/>
    <property type="match status" value="2"/>
</dbReference>
<dbReference type="PANTHER" id="PTHR11741">
    <property type="entry name" value="ELONGATION FACTOR TS"/>
    <property type="match status" value="1"/>
</dbReference>
<evidence type="ECO:0000313" key="9">
    <source>
        <dbReference type="EMBL" id="VGO18780.1"/>
    </source>
</evidence>
<dbReference type="Gene3D" id="1.10.8.10">
    <property type="entry name" value="DNA helicase RuvA subunit, C-terminal domain"/>
    <property type="match status" value="1"/>
</dbReference>